<accession>A0AAV5GTL4</accession>
<dbReference type="GO" id="GO:0022857">
    <property type="term" value="F:transmembrane transporter activity"/>
    <property type="evidence" value="ECO:0007669"/>
    <property type="project" value="InterPro"/>
</dbReference>
<feature type="transmembrane region" description="Helical" evidence="7">
    <location>
        <begin position="235"/>
        <end position="252"/>
    </location>
</feature>
<keyword evidence="2" id="KW-0813">Transport</keyword>
<feature type="transmembrane region" description="Helical" evidence="7">
    <location>
        <begin position="301"/>
        <end position="320"/>
    </location>
</feature>
<reference evidence="8 9" key="1">
    <citation type="submission" date="2021-12" db="EMBL/GenBank/DDBJ databases">
        <title>High titer production of polyol ester of fatty acids by Rhodotorula paludigena BS15 towards product separation-free biomass refinery.</title>
        <authorList>
            <person name="Mano J."/>
            <person name="Ono H."/>
            <person name="Tanaka T."/>
            <person name="Naito K."/>
            <person name="Sushida H."/>
            <person name="Ike M."/>
            <person name="Tokuyasu K."/>
            <person name="Kitaoka M."/>
        </authorList>
    </citation>
    <scope>NUCLEOTIDE SEQUENCE [LARGE SCALE GENOMIC DNA]</scope>
    <source>
        <strain evidence="8 9">BS15</strain>
    </source>
</reference>
<keyword evidence="9" id="KW-1185">Reference proteome</keyword>
<feature type="transmembrane region" description="Helical" evidence="7">
    <location>
        <begin position="272"/>
        <end position="294"/>
    </location>
</feature>
<evidence type="ECO:0000256" key="4">
    <source>
        <dbReference type="ARBA" id="ARBA00022989"/>
    </source>
</evidence>
<comment type="subcellular location">
    <subcellularLocation>
        <location evidence="1">Membrane</location>
        <topology evidence="1">Multi-pass membrane protein</topology>
    </subcellularLocation>
</comment>
<comment type="caution">
    <text evidence="8">The sequence shown here is derived from an EMBL/GenBank/DDBJ whole genome shotgun (WGS) entry which is preliminary data.</text>
</comment>
<dbReference type="SUPFAM" id="SSF103473">
    <property type="entry name" value="MFS general substrate transporter"/>
    <property type="match status" value="1"/>
</dbReference>
<evidence type="ECO:0000313" key="8">
    <source>
        <dbReference type="EMBL" id="GJN93864.1"/>
    </source>
</evidence>
<evidence type="ECO:0000256" key="6">
    <source>
        <dbReference type="SAM" id="MobiDB-lite"/>
    </source>
</evidence>
<protein>
    <recommendedName>
        <fullName evidence="10">MFS transporter</fullName>
    </recommendedName>
</protein>
<gene>
    <name evidence="8" type="ORF">Rhopal_006923-T1</name>
</gene>
<name>A0AAV5GTL4_9BASI</name>
<evidence type="ECO:0000313" key="9">
    <source>
        <dbReference type="Proteomes" id="UP001342314"/>
    </source>
</evidence>
<keyword evidence="5 7" id="KW-0472">Membrane</keyword>
<feature type="transmembrane region" description="Helical" evidence="7">
    <location>
        <begin position="167"/>
        <end position="187"/>
    </location>
</feature>
<dbReference type="EMBL" id="BQKY01000015">
    <property type="protein sequence ID" value="GJN93864.1"/>
    <property type="molecule type" value="Genomic_DNA"/>
</dbReference>
<dbReference type="InterPro" id="IPR036259">
    <property type="entry name" value="MFS_trans_sf"/>
</dbReference>
<evidence type="ECO:0000256" key="5">
    <source>
        <dbReference type="ARBA" id="ARBA00023136"/>
    </source>
</evidence>
<dbReference type="Gene3D" id="1.20.1250.20">
    <property type="entry name" value="MFS general substrate transporter like domains"/>
    <property type="match status" value="1"/>
</dbReference>
<dbReference type="GO" id="GO:0016020">
    <property type="term" value="C:membrane"/>
    <property type="evidence" value="ECO:0007669"/>
    <property type="project" value="UniProtKB-SubCell"/>
</dbReference>
<feature type="compositionally biased region" description="Acidic residues" evidence="6">
    <location>
        <begin position="788"/>
        <end position="799"/>
    </location>
</feature>
<dbReference type="InterPro" id="IPR011701">
    <property type="entry name" value="MFS"/>
</dbReference>
<feature type="compositionally biased region" description="Basic and acidic residues" evidence="6">
    <location>
        <begin position="478"/>
        <end position="496"/>
    </location>
</feature>
<feature type="transmembrane region" description="Helical" evidence="7">
    <location>
        <begin position="395"/>
        <end position="418"/>
    </location>
</feature>
<evidence type="ECO:0000256" key="7">
    <source>
        <dbReference type="SAM" id="Phobius"/>
    </source>
</evidence>
<evidence type="ECO:0000256" key="3">
    <source>
        <dbReference type="ARBA" id="ARBA00022692"/>
    </source>
</evidence>
<evidence type="ECO:0000256" key="1">
    <source>
        <dbReference type="ARBA" id="ARBA00004141"/>
    </source>
</evidence>
<feature type="transmembrane region" description="Helical" evidence="7">
    <location>
        <begin position="332"/>
        <end position="351"/>
    </location>
</feature>
<proteinExistence type="predicted"/>
<evidence type="ECO:0008006" key="10">
    <source>
        <dbReference type="Google" id="ProtNLM"/>
    </source>
</evidence>
<feature type="region of interest" description="Disordered" evidence="6">
    <location>
        <begin position="787"/>
        <end position="866"/>
    </location>
</feature>
<dbReference type="AlphaFoldDB" id="A0AAV5GTL4"/>
<feature type="compositionally biased region" description="Polar residues" evidence="6">
    <location>
        <begin position="461"/>
        <end position="473"/>
    </location>
</feature>
<dbReference type="PANTHER" id="PTHR43791:SF16">
    <property type="entry name" value="TRANSPORTER, PUTATIVE (AFU_ORTHOLOGUE AFUA_3G01840)-RELATED"/>
    <property type="match status" value="1"/>
</dbReference>
<feature type="transmembrane region" description="Helical" evidence="7">
    <location>
        <begin position="104"/>
        <end position="125"/>
    </location>
</feature>
<evidence type="ECO:0000256" key="2">
    <source>
        <dbReference type="ARBA" id="ARBA00022448"/>
    </source>
</evidence>
<keyword evidence="3 7" id="KW-0812">Transmembrane</keyword>
<feature type="region of interest" description="Disordered" evidence="6">
    <location>
        <begin position="973"/>
        <end position="1095"/>
    </location>
</feature>
<organism evidence="8 9">
    <name type="scientific">Rhodotorula paludigena</name>
    <dbReference type="NCBI Taxonomy" id="86838"/>
    <lineage>
        <taxon>Eukaryota</taxon>
        <taxon>Fungi</taxon>
        <taxon>Dikarya</taxon>
        <taxon>Basidiomycota</taxon>
        <taxon>Pucciniomycotina</taxon>
        <taxon>Microbotryomycetes</taxon>
        <taxon>Sporidiobolales</taxon>
        <taxon>Sporidiobolaceae</taxon>
        <taxon>Rhodotorula</taxon>
    </lineage>
</organism>
<dbReference type="Pfam" id="PF07690">
    <property type="entry name" value="MFS_1"/>
    <property type="match status" value="1"/>
</dbReference>
<feature type="compositionally biased region" description="Basic and acidic residues" evidence="6">
    <location>
        <begin position="808"/>
        <end position="817"/>
    </location>
</feature>
<feature type="transmembrane region" description="Helical" evidence="7">
    <location>
        <begin position="137"/>
        <end position="155"/>
    </location>
</feature>
<sequence length="1095" mass="119342">MTCNPVALSKKDQTHDLADEKVSTERKTDARILIILCLVYWLQVLDKTVLGYTAAINPGVKQDANLTGNQYSTISSVAPYAQIGCQPLGVYLLVRMPSLVATRFLLGCFEASCLPAFSLITTAWYRRVEQPFRVATWYSMNGIATIFGALIVWALSHGNYALHLHQVTFLITGGLTIACVPITWYFLDNGPGEAKFLSAEDRAKAVERLRANQNATSTNKFSWAQIGELALDPKTYLFATLALLVNVFNYTYNTFGPILLNGLAGLDSKTTLLLNLPFGALQVLVILLMSWCAARFRQKGIFLALNYVPCLIAFALLYALPRNRANLGPLLFGFYLISFAFGANPLLIGWIGANFAGSTKKAAIISLFQACSAAGNIIAPNLFKESDAPQYRNALQIILILTCVCLLNIAALVAVLFYQNKRKMHQRVKNGKPARIVDLSMSRKYNEDAARARRDDIEELPNSTVTDDQQLSAAQKDAAIEKQEDLTDKQNDDAHRALPSQLQPKRRQYTPGSSTTGAGTGVRPLGTPATAALVHSPATTRLEQRRLRGKQHWRASLTGREPEDARRFSARCDAVRKSASTALTALLAVGTDAGGNELGQIALDEEARKDYNVFKSIKAEYLASDDFLDPSAPPTGVPLAALDPASSFHTVVHLANLTTFLHLVLSSGLDAATGQTDRLSSGKLQLAGQALLRQVMPAQEPVTTRLTDLLISIRRQALGELLPPARAKALTDRAAAKRYDDLRTASLTAIESTASDWAALSTRWRWQEMAQLAQRWVEEVARRGGLTDADELSASDDDELGPRQSMHARADSPHESMADESDDTSAQANEKATLQDDAWSEHTSAQQSEDDSSAFFETSTHSEDERHTAATIVEAASTVDAVGLATKDAVRTEALPPVDRADELFDLFTETLPDDPPDAESTDGLAQLAVTHVVPPRPADPSHIRFLDDRLQRVAEPKRRSFFDRQPDAVKISFDDSQPSPAPAQIEVSASAVSASPELRRPADDAQVSPSAAPPDIGQVFETSDSHTGDWYQPEFGGGDQPELDSFGGTRGSRAPGTDRRLQGFNTPILRYDCEVEDQQAKADDPSGSGHPHHP</sequence>
<dbReference type="Proteomes" id="UP001342314">
    <property type="component" value="Unassembled WGS sequence"/>
</dbReference>
<keyword evidence="4 7" id="KW-1133">Transmembrane helix</keyword>
<dbReference type="PANTHER" id="PTHR43791">
    <property type="entry name" value="PERMEASE-RELATED"/>
    <property type="match status" value="1"/>
</dbReference>
<feature type="region of interest" description="Disordered" evidence="6">
    <location>
        <begin position="448"/>
        <end position="523"/>
    </location>
</feature>